<dbReference type="SUPFAM" id="SSF49452">
    <property type="entry name" value="Starch-binding domain-like"/>
    <property type="match status" value="1"/>
</dbReference>
<dbReference type="OrthoDB" id="9775095at2"/>
<dbReference type="STRING" id="1434701.SAMN05443634_102328"/>
<dbReference type="PANTHER" id="PTHR32552">
    <property type="entry name" value="FERRICHROME IRON RECEPTOR-RELATED"/>
    <property type="match status" value="1"/>
</dbReference>
<dbReference type="AlphaFoldDB" id="A0A1M6UDR8"/>
<dbReference type="InterPro" id="IPR039426">
    <property type="entry name" value="TonB-dep_rcpt-like"/>
</dbReference>
<dbReference type="InterPro" id="IPR012910">
    <property type="entry name" value="Plug_dom"/>
</dbReference>
<keyword evidence="9 11" id="KW-0472">Membrane</keyword>
<reference evidence="16" key="2">
    <citation type="submission" date="2016-11" db="EMBL/GenBank/DDBJ databases">
        <authorList>
            <person name="Varghese N."/>
            <person name="Submissions S."/>
        </authorList>
    </citation>
    <scope>NUCLEOTIDE SEQUENCE [LARGE SCALE GENOMIC DNA]</scope>
    <source>
        <strain evidence="16">DSM 27989</strain>
    </source>
</reference>
<gene>
    <name evidence="14" type="ORF">GCM10010984_15770</name>
    <name evidence="15" type="ORF">SAMN05443634_102328</name>
</gene>
<dbReference type="Proteomes" id="UP000184120">
    <property type="component" value="Unassembled WGS sequence"/>
</dbReference>
<reference evidence="17" key="4">
    <citation type="journal article" date="2019" name="Int. J. Syst. Evol. Microbiol.">
        <title>The Global Catalogue of Microorganisms (GCM) 10K type strain sequencing project: providing services to taxonomists for standard genome sequencing and annotation.</title>
        <authorList>
            <consortium name="The Broad Institute Genomics Platform"/>
            <consortium name="The Broad Institute Genome Sequencing Center for Infectious Disease"/>
            <person name="Wu L."/>
            <person name="Ma J."/>
        </authorList>
    </citation>
    <scope>NUCLEOTIDE SEQUENCE [LARGE SCALE GENOMIC DNA]</scope>
    <source>
        <strain evidence="17">CGMCC 1.12707</strain>
    </source>
</reference>
<keyword evidence="6 12" id="KW-0732">Signal</keyword>
<accession>A0A1M6UDR8</accession>
<dbReference type="Pfam" id="PF13620">
    <property type="entry name" value="CarboxypepD_reg"/>
    <property type="match status" value="1"/>
</dbReference>
<dbReference type="EMBL" id="FRBH01000002">
    <property type="protein sequence ID" value="SHK67364.1"/>
    <property type="molecule type" value="Genomic_DNA"/>
</dbReference>
<evidence type="ECO:0000259" key="13">
    <source>
        <dbReference type="Pfam" id="PF07715"/>
    </source>
</evidence>
<dbReference type="Proteomes" id="UP000650994">
    <property type="component" value="Unassembled WGS sequence"/>
</dbReference>
<dbReference type="PANTHER" id="PTHR32552:SF68">
    <property type="entry name" value="FERRICHROME OUTER MEMBRANE TRANSPORTER_PHAGE RECEPTOR"/>
    <property type="match status" value="1"/>
</dbReference>
<evidence type="ECO:0000313" key="14">
    <source>
        <dbReference type="EMBL" id="GGE99033.1"/>
    </source>
</evidence>
<comment type="similarity">
    <text evidence="11">Belongs to the TonB-dependent receptor family.</text>
</comment>
<keyword evidence="10 11" id="KW-0998">Cell outer membrane</keyword>
<evidence type="ECO:0000256" key="12">
    <source>
        <dbReference type="SAM" id="SignalP"/>
    </source>
</evidence>
<keyword evidence="8" id="KW-0406">Ion transport</keyword>
<keyword evidence="7" id="KW-0408">Iron</keyword>
<evidence type="ECO:0000256" key="9">
    <source>
        <dbReference type="ARBA" id="ARBA00023136"/>
    </source>
</evidence>
<evidence type="ECO:0000256" key="7">
    <source>
        <dbReference type="ARBA" id="ARBA00023004"/>
    </source>
</evidence>
<evidence type="ECO:0000313" key="17">
    <source>
        <dbReference type="Proteomes" id="UP000650994"/>
    </source>
</evidence>
<dbReference type="InterPro" id="IPR036942">
    <property type="entry name" value="Beta-barrel_TonB_sf"/>
</dbReference>
<evidence type="ECO:0000256" key="2">
    <source>
        <dbReference type="ARBA" id="ARBA00022448"/>
    </source>
</evidence>
<keyword evidence="2 11" id="KW-0813">Transport</keyword>
<reference evidence="14" key="1">
    <citation type="journal article" date="2014" name="Int. J. Syst. Evol. Microbiol.">
        <title>Complete genome of a new Firmicutes species belonging to the dominant human colonic microbiota ('Ruminococcus bicirculans') reveals two chromosomes and a selective capacity to utilize plant glucans.</title>
        <authorList>
            <consortium name="NISC Comparative Sequencing Program"/>
            <person name="Wegmann U."/>
            <person name="Louis P."/>
            <person name="Goesmann A."/>
            <person name="Henrissat B."/>
            <person name="Duncan S.H."/>
            <person name="Flint H.J."/>
        </authorList>
    </citation>
    <scope>NUCLEOTIDE SEQUENCE</scope>
    <source>
        <strain evidence="14">CGMCC 1.12707</strain>
    </source>
</reference>
<reference evidence="15" key="3">
    <citation type="submission" date="2016-11" db="EMBL/GenBank/DDBJ databases">
        <authorList>
            <person name="Jaros S."/>
            <person name="Januszkiewicz K."/>
            <person name="Wedrychowicz H."/>
        </authorList>
    </citation>
    <scope>NUCLEOTIDE SEQUENCE [LARGE SCALE GENOMIC DNA]</scope>
    <source>
        <strain evidence="15">DSM 27989</strain>
    </source>
</reference>
<dbReference type="GO" id="GO:0030246">
    <property type="term" value="F:carbohydrate binding"/>
    <property type="evidence" value="ECO:0007669"/>
    <property type="project" value="InterPro"/>
</dbReference>
<dbReference type="GO" id="GO:0009279">
    <property type="term" value="C:cell outer membrane"/>
    <property type="evidence" value="ECO:0007669"/>
    <property type="project" value="UniProtKB-SubCell"/>
</dbReference>
<dbReference type="CDD" id="cd01347">
    <property type="entry name" value="ligand_gated_channel"/>
    <property type="match status" value="1"/>
</dbReference>
<keyword evidence="5 11" id="KW-0812">Transmembrane</keyword>
<organism evidence="15 16">
    <name type="scientific">Chishuiella changwenlii</name>
    <dbReference type="NCBI Taxonomy" id="1434701"/>
    <lineage>
        <taxon>Bacteria</taxon>
        <taxon>Pseudomonadati</taxon>
        <taxon>Bacteroidota</taxon>
        <taxon>Flavobacteriia</taxon>
        <taxon>Flavobacteriales</taxon>
        <taxon>Weeksellaceae</taxon>
        <taxon>Chishuiella</taxon>
    </lineage>
</organism>
<dbReference type="SUPFAM" id="SSF56935">
    <property type="entry name" value="Porins"/>
    <property type="match status" value="1"/>
</dbReference>
<keyword evidence="14" id="KW-0675">Receptor</keyword>
<evidence type="ECO:0000256" key="3">
    <source>
        <dbReference type="ARBA" id="ARBA00022452"/>
    </source>
</evidence>
<comment type="subcellular location">
    <subcellularLocation>
        <location evidence="1 11">Cell outer membrane</location>
        <topology evidence="1 11">Multi-pass membrane protein</topology>
    </subcellularLocation>
</comment>
<sequence>MLKKKILLGLIVLPAMAWAQNNGSINGKVTDKDNKAVANAKVVLNEGEQTTYTNSLGEYKFENLSSGSYYINIDDLEIVDSYSFKIDGDEKITYNFTKSNSYELSTANVIANRTTIPSSTLRLGESLLVTPQNIQVIDQRLLNDQMIFTSAEGLSRNVSGVRTILHQEEGSVGIAVRGFQASNLRNGMDVSGSFGPLREDMSFVDRVEFVKGPAGFMMGNTRPGGFYNIVTKKPMGNNKKTVQMTLGSYNLYRATADIDQTLSKDGKLLGRLNLMGTKKGNVQQYTENEQFVVNPSLKYNISDDTNVTVEYIYSQNNFAGGFSKYIYGIDGFRDIKKSFTFSDPIVDPTRSWEHNVYGTLNHNFNADWLLTAQFGYIRSEMEGSSLYASFNTIALADNLPDTKSGPKKGDVIRNLSIGDALNTSTVGQVFTRGKFKTGSVNHNILAGVDMGKKFYVADWSIAGTIKDPSGKLPTNDKGEVIFNIYNPIYGNLTKDMLPTYDRSKSLRERGAMYLSNYSYTSFHIQDEVRFLEDKLRIAAGVRYTSTNKESAASQGRQVKNNAFTPRFSVTGLITPTFTAYALYDETFEEQVGVLVGGGAADPSKGKNKEIGVKKTWFGGRLMTNLTAYHLTKTNILTSAGAEFPGMSEQSGEAVSKGIEFDLNGSINKNWNIMFNYAYTDAKITKDNDPTKIGGMLYGTARHISNAWIKYTIAEGELEGLGFSAGYEYQAKRAVWPVVKDHKFLPDDLFSIDLGMSYQKNNYQISLLVNNVTDRYNYVGFYPGAWGYSHYGWRVVNPIGFKVNLAYTF</sequence>
<keyword evidence="4" id="KW-0410">Iron transport</keyword>
<dbReference type="InterPro" id="IPR013784">
    <property type="entry name" value="Carb-bd-like_fold"/>
</dbReference>
<dbReference type="PROSITE" id="PS52016">
    <property type="entry name" value="TONB_DEPENDENT_REC_3"/>
    <property type="match status" value="1"/>
</dbReference>
<dbReference type="Pfam" id="PF07715">
    <property type="entry name" value="Plug"/>
    <property type="match status" value="1"/>
</dbReference>
<evidence type="ECO:0000256" key="11">
    <source>
        <dbReference type="PROSITE-ProRule" id="PRU01360"/>
    </source>
</evidence>
<keyword evidence="3 11" id="KW-1134">Transmembrane beta strand</keyword>
<feature type="domain" description="TonB-dependent receptor plug" evidence="13">
    <location>
        <begin position="130"/>
        <end position="225"/>
    </location>
</feature>
<name>A0A1M6UDR8_9FLAO</name>
<dbReference type="Gene3D" id="2.60.40.1120">
    <property type="entry name" value="Carboxypeptidase-like, regulatory domain"/>
    <property type="match status" value="1"/>
</dbReference>
<evidence type="ECO:0000256" key="6">
    <source>
        <dbReference type="ARBA" id="ARBA00022729"/>
    </source>
</evidence>
<dbReference type="InterPro" id="IPR037066">
    <property type="entry name" value="Plug_dom_sf"/>
</dbReference>
<dbReference type="Gene3D" id="2.40.170.20">
    <property type="entry name" value="TonB-dependent receptor, beta-barrel domain"/>
    <property type="match status" value="1"/>
</dbReference>
<keyword evidence="17" id="KW-1185">Reference proteome</keyword>
<dbReference type="GO" id="GO:0015344">
    <property type="term" value="F:siderophore uptake transmembrane transporter activity"/>
    <property type="evidence" value="ECO:0007669"/>
    <property type="project" value="TreeGrafter"/>
</dbReference>
<dbReference type="EMBL" id="BMFL01000010">
    <property type="protein sequence ID" value="GGE99033.1"/>
    <property type="molecule type" value="Genomic_DNA"/>
</dbReference>
<evidence type="ECO:0000313" key="15">
    <source>
        <dbReference type="EMBL" id="SHK67364.1"/>
    </source>
</evidence>
<protein>
    <submittedName>
        <fullName evidence="14">Ferrichrome-iron receptor</fullName>
    </submittedName>
    <submittedName>
        <fullName evidence="15">Iron complex outermembrane recepter protein</fullName>
    </submittedName>
</protein>
<proteinExistence type="inferred from homology"/>
<dbReference type="Gene3D" id="2.170.130.10">
    <property type="entry name" value="TonB-dependent receptor, plug domain"/>
    <property type="match status" value="1"/>
</dbReference>
<evidence type="ECO:0000256" key="1">
    <source>
        <dbReference type="ARBA" id="ARBA00004571"/>
    </source>
</evidence>
<evidence type="ECO:0000256" key="10">
    <source>
        <dbReference type="ARBA" id="ARBA00023237"/>
    </source>
</evidence>
<feature type="chain" id="PRO_5012025545" evidence="12">
    <location>
        <begin position="20"/>
        <end position="808"/>
    </location>
</feature>
<feature type="signal peptide" evidence="12">
    <location>
        <begin position="1"/>
        <end position="19"/>
    </location>
</feature>
<reference evidence="14" key="5">
    <citation type="submission" date="2024-05" db="EMBL/GenBank/DDBJ databases">
        <authorList>
            <person name="Sun Q."/>
            <person name="Zhou Y."/>
        </authorList>
    </citation>
    <scope>NUCLEOTIDE SEQUENCE</scope>
    <source>
        <strain evidence="14">CGMCC 1.12707</strain>
    </source>
</reference>
<evidence type="ECO:0000256" key="8">
    <source>
        <dbReference type="ARBA" id="ARBA00023065"/>
    </source>
</evidence>
<evidence type="ECO:0000313" key="16">
    <source>
        <dbReference type="Proteomes" id="UP000184120"/>
    </source>
</evidence>
<dbReference type="RefSeq" id="WP_072929811.1">
    <property type="nucleotide sequence ID" value="NZ_BMFL01000010.1"/>
</dbReference>
<evidence type="ECO:0000256" key="5">
    <source>
        <dbReference type="ARBA" id="ARBA00022692"/>
    </source>
</evidence>
<evidence type="ECO:0000256" key="4">
    <source>
        <dbReference type="ARBA" id="ARBA00022496"/>
    </source>
</evidence>